<dbReference type="EMBL" id="VTEH01000001">
    <property type="protein sequence ID" value="TYR77515.1"/>
    <property type="molecule type" value="Genomic_DNA"/>
</dbReference>
<evidence type="ECO:0000256" key="4">
    <source>
        <dbReference type="ARBA" id="ARBA00022989"/>
    </source>
</evidence>
<organism evidence="9 10">
    <name type="scientific">Rossellomorea vietnamensis</name>
    <dbReference type="NCBI Taxonomy" id="218284"/>
    <lineage>
        <taxon>Bacteria</taxon>
        <taxon>Bacillati</taxon>
        <taxon>Bacillota</taxon>
        <taxon>Bacilli</taxon>
        <taxon>Bacillales</taxon>
        <taxon>Bacillaceae</taxon>
        <taxon>Rossellomorea</taxon>
    </lineage>
</organism>
<feature type="signal peptide" evidence="8">
    <location>
        <begin position="1"/>
        <end position="28"/>
    </location>
</feature>
<keyword evidence="9" id="KW-0969">Cilium</keyword>
<proteinExistence type="predicted"/>
<feature type="region of interest" description="Disordered" evidence="6">
    <location>
        <begin position="40"/>
        <end position="63"/>
    </location>
</feature>
<feature type="transmembrane region" description="Helical" evidence="7">
    <location>
        <begin position="71"/>
        <end position="89"/>
    </location>
</feature>
<evidence type="ECO:0000256" key="6">
    <source>
        <dbReference type="SAM" id="MobiDB-lite"/>
    </source>
</evidence>
<evidence type="ECO:0000256" key="2">
    <source>
        <dbReference type="ARBA" id="ARBA00022475"/>
    </source>
</evidence>
<dbReference type="Proteomes" id="UP000323317">
    <property type="component" value="Unassembled WGS sequence"/>
</dbReference>
<keyword evidence="4 7" id="KW-1133">Transmembrane helix</keyword>
<keyword evidence="3 7" id="KW-0812">Transmembrane</keyword>
<keyword evidence="9" id="KW-0282">Flagellum</keyword>
<gene>
    <name evidence="9" type="ORF">FZC79_01485</name>
</gene>
<evidence type="ECO:0000313" key="9">
    <source>
        <dbReference type="EMBL" id="TYR77515.1"/>
    </source>
</evidence>
<feature type="chain" id="PRO_5022868457" evidence="8">
    <location>
        <begin position="29"/>
        <end position="222"/>
    </location>
</feature>
<evidence type="ECO:0000256" key="8">
    <source>
        <dbReference type="SAM" id="SignalP"/>
    </source>
</evidence>
<dbReference type="InterPro" id="IPR022781">
    <property type="entry name" value="Flagellar_biosynth_FliO"/>
</dbReference>
<dbReference type="Pfam" id="PF04347">
    <property type="entry name" value="FliO"/>
    <property type="match status" value="1"/>
</dbReference>
<evidence type="ECO:0000313" key="10">
    <source>
        <dbReference type="Proteomes" id="UP000323317"/>
    </source>
</evidence>
<keyword evidence="5 7" id="KW-0472">Membrane</keyword>
<keyword evidence="2" id="KW-1003">Cell membrane</keyword>
<evidence type="ECO:0000256" key="3">
    <source>
        <dbReference type="ARBA" id="ARBA00022692"/>
    </source>
</evidence>
<keyword evidence="8" id="KW-0732">Signal</keyword>
<comment type="caution">
    <text evidence="9">The sequence shown here is derived from an EMBL/GenBank/DDBJ whole genome shotgun (WGS) entry which is preliminary data.</text>
</comment>
<comment type="subcellular location">
    <subcellularLocation>
        <location evidence="1">Cell membrane</location>
    </subcellularLocation>
</comment>
<keyword evidence="9" id="KW-0966">Cell projection</keyword>
<dbReference type="GO" id="GO:0016020">
    <property type="term" value="C:membrane"/>
    <property type="evidence" value="ECO:0007669"/>
    <property type="project" value="InterPro"/>
</dbReference>
<protein>
    <submittedName>
        <fullName evidence="9">Flagellar biosynthesis protein FliZ</fullName>
    </submittedName>
</protein>
<dbReference type="RefSeq" id="WP_148945124.1">
    <property type="nucleotide sequence ID" value="NZ_VTEH01000001.1"/>
</dbReference>
<dbReference type="AlphaFoldDB" id="A0A5D4KL96"/>
<name>A0A5D4KL96_9BACI</name>
<sequence length="222" mass="25383">MRNISRKLFFIIALITALHMTGNFPVYAGVDGTVKDYLEQSDERNEEEQPAEEQNTISNPQPTTGVTAMDYMKMIFALVFVIALIYFLLKFINQRSKSFQQTKLIHNLGGTTLGGNRSVQLVKVGERILILGVGEDIQLLKEIDGSEEKEEILHYYEDKTQGLQQQKDLITQWLGKKTGISSENPKEEQSFQALLKSQIDDVRKGRKKMLKDLNNREKDNNE</sequence>
<evidence type="ECO:0000256" key="1">
    <source>
        <dbReference type="ARBA" id="ARBA00004236"/>
    </source>
</evidence>
<reference evidence="9 10" key="1">
    <citation type="submission" date="2019-08" db="EMBL/GenBank/DDBJ databases">
        <title>Bacillus genomes from the desert of Cuatro Cienegas, Coahuila.</title>
        <authorList>
            <person name="Olmedo-Alvarez G."/>
        </authorList>
    </citation>
    <scope>NUCLEOTIDE SEQUENCE [LARGE SCALE GENOMIC DNA]</scope>
    <source>
        <strain evidence="9 10">CH40_1T</strain>
    </source>
</reference>
<dbReference type="GO" id="GO:0044781">
    <property type="term" value="P:bacterial-type flagellum organization"/>
    <property type="evidence" value="ECO:0007669"/>
    <property type="project" value="InterPro"/>
</dbReference>
<evidence type="ECO:0000256" key="7">
    <source>
        <dbReference type="SAM" id="Phobius"/>
    </source>
</evidence>
<evidence type="ECO:0000256" key="5">
    <source>
        <dbReference type="ARBA" id="ARBA00023136"/>
    </source>
</evidence>
<accession>A0A5D4KL96</accession>